<dbReference type="InterPro" id="IPR001300">
    <property type="entry name" value="Peptidase_C2_calpain_cat"/>
</dbReference>
<keyword evidence="4 8" id="KW-0378">Hydrolase</keyword>
<dbReference type="GO" id="GO:0004198">
    <property type="term" value="F:calcium-dependent cysteine-type endopeptidase activity"/>
    <property type="evidence" value="ECO:0007669"/>
    <property type="project" value="InterPro"/>
</dbReference>
<dbReference type="InterPro" id="IPR011992">
    <property type="entry name" value="EF-hand-dom_pair"/>
</dbReference>
<proteinExistence type="inferred from homology"/>
<dbReference type="SUPFAM" id="SSF54001">
    <property type="entry name" value="Cysteine proteinases"/>
    <property type="match status" value="1"/>
</dbReference>
<feature type="active site" evidence="7 8">
    <location>
        <position position="952"/>
    </location>
</feature>
<comment type="caution">
    <text evidence="12">The sequence shown here is derived from an EMBL/GenBank/DDBJ whole genome shotgun (WGS) entry which is preliminary data.</text>
</comment>
<evidence type="ECO:0000256" key="3">
    <source>
        <dbReference type="ARBA" id="ARBA00022670"/>
    </source>
</evidence>
<feature type="domain" description="EF-hand" evidence="11">
    <location>
        <begin position="435"/>
        <end position="470"/>
    </location>
</feature>
<keyword evidence="3 8" id="KW-0645">Protease</keyword>
<dbReference type="PROSITE" id="PS50203">
    <property type="entry name" value="CALPAIN_CAT"/>
    <property type="match status" value="1"/>
</dbReference>
<sequence length="1220" mass="134187">MSGRDPPKRGPPPHQAPQPDIKRAAIWFFSVPLPHIEALPLSALSVPVLCACLLVRVVRVLLLEGKCIASLQEDPAEDSLCLACFYCATTRLRSFNKGAAATSAQTFTFFQALDPLLSRERPRSSKKGLKLPSVEDPGLSRLKKGSSAWKMVKIGADVAVAPFSEDLGRSRLKKGSRICPKKATLTSRQAQRAGTEKADGGTASMCGKGIEKNQMAARLTISAAHGWKRGPAVDKEKPMSKRSSPVSLHRSGAPVGELDSSFRGVPDPFKKCALGISTLLEILEKWCEEQRKAIDSVYNGLKDRSSVTVCAGHWNMKPIELEKVAFQRDDRVPRRKLSVAHVQWTGADDDIPKGHIGQVMGVKYVGKGNAGKSLYVRFPNGFWSFKPHQLKYINLDNDAVNELKATFKRFDKNGDGKLSLEEMSAVLGNLGGGCLSDDECKQLFDALDKDGNGKLTADEFIDYVFGTEVSGSQKKLLSDGFGLSGMAGINDDESEEDDDDDDPNSGGGGGNQDHDQLNFDVTFDAEDKEGIDGDTMVTKAEWASAMLTVGVCRAAAIESFEGALADLGEEGEEVAVKYLAMEINGTGSGGIEELRGAVGRVKHGKVPPVELETPAEEVEFEVELARKTGIDGLLRHLQVAKKSPDDAVGELADAKLSSLEAKVLGDMGDDLVDAVKEAAKNPSTLSTASSYQRARENCRKEVQEIIDGCKSSGEKFVDTTWDPNADENFVLYVDKEKPGWDCTARKPTNGWKRAKEVWEDGKLVIGDAAANDIDQGKCGDCFMLGALGAIAANRKRFIRQVFVHYDEEVGVYGVLFCVEGNFTYEIIDDYLGMKYSHSVMYGESMTKNEMWVSLVEKAYFKHHTCIEMCDGGHGTETMFSFLGGVTGKYEVGSKYFDKPDEYFSIIDKALKAGELMTTGWYAPSKGKYANLEGGEGGPCGETGLPYGLVGGHCYSVIRTAEHDGKKLICCRNPWGKGEWKGAYSDASEEMTDELKEALDHANKACHGRHVPLGRDLESLKDTRPGVTDQTDPVPMSRYSPGVAAAAEDNEISFKKGDMIEVTEIQGYWSKGKNLKSGGDPGYYRSKDVEIQMKNVLKITLDVEDIQEGEPLIFAFIVENQLMRREWAKRKADGLNYKDKQQPSGLIFMFDKNGKKHKGMKLRYRHYWEYLDPAKAPWTIYMAICKGKGMRYNAYGYARHGNVHLKYHQISYSDFLDEYNS</sequence>
<reference evidence="12" key="1">
    <citation type="submission" date="2022-10" db="EMBL/GenBank/DDBJ databases">
        <authorList>
            <person name="Chen Y."/>
            <person name="Dougan E. K."/>
            <person name="Chan C."/>
            <person name="Rhodes N."/>
            <person name="Thang M."/>
        </authorList>
    </citation>
    <scope>NUCLEOTIDE SEQUENCE</scope>
</reference>
<feature type="region of interest" description="Disordered" evidence="9">
    <location>
        <begin position="229"/>
        <end position="253"/>
    </location>
</feature>
<dbReference type="EMBL" id="CAMXCT010003669">
    <property type="protein sequence ID" value="CAI4005695.1"/>
    <property type="molecule type" value="Genomic_DNA"/>
</dbReference>
<feature type="compositionally biased region" description="Basic and acidic residues" evidence="9">
    <location>
        <begin position="1013"/>
        <end position="1023"/>
    </location>
</feature>
<dbReference type="SMART" id="SM00230">
    <property type="entry name" value="CysPc"/>
    <property type="match status" value="1"/>
</dbReference>
<feature type="compositionally biased region" description="Acidic residues" evidence="9">
    <location>
        <begin position="490"/>
        <end position="503"/>
    </location>
</feature>
<dbReference type="Pfam" id="PF00648">
    <property type="entry name" value="Peptidase_C2"/>
    <property type="match status" value="1"/>
</dbReference>
<evidence type="ECO:0000256" key="6">
    <source>
        <dbReference type="ARBA" id="ARBA00022837"/>
    </source>
</evidence>
<evidence type="ECO:0000256" key="7">
    <source>
        <dbReference type="PIRSR" id="PIRSR622684-1"/>
    </source>
</evidence>
<dbReference type="CDD" id="cd00051">
    <property type="entry name" value="EFh"/>
    <property type="match status" value="1"/>
</dbReference>
<dbReference type="SMART" id="SM00054">
    <property type="entry name" value="EFh"/>
    <property type="match status" value="2"/>
</dbReference>
<evidence type="ECO:0000256" key="2">
    <source>
        <dbReference type="ARBA" id="ARBA00022443"/>
    </source>
</evidence>
<keyword evidence="14" id="KW-1185">Reference proteome</keyword>
<feature type="region of interest" description="Disordered" evidence="9">
    <location>
        <begin position="487"/>
        <end position="517"/>
    </location>
</feature>
<dbReference type="PROSITE" id="PS50222">
    <property type="entry name" value="EF_HAND_2"/>
    <property type="match status" value="2"/>
</dbReference>
<dbReference type="EMBL" id="CAMXCT020003669">
    <property type="protein sequence ID" value="CAL1159070.1"/>
    <property type="molecule type" value="Genomic_DNA"/>
</dbReference>
<dbReference type="PROSITE" id="PS00018">
    <property type="entry name" value="EF_HAND_1"/>
    <property type="match status" value="2"/>
</dbReference>
<dbReference type="OrthoDB" id="409124at2759"/>
<comment type="similarity">
    <text evidence="1">Belongs to the peptidase C2 family.</text>
</comment>
<feature type="region of interest" description="Disordered" evidence="9">
    <location>
        <begin position="1013"/>
        <end position="1038"/>
    </location>
</feature>
<dbReference type="SUPFAM" id="SSF50044">
    <property type="entry name" value="SH3-domain"/>
    <property type="match status" value="1"/>
</dbReference>
<dbReference type="AlphaFoldDB" id="A0A9P1G998"/>
<dbReference type="PANTHER" id="PTHR10183:SF379">
    <property type="entry name" value="CALPAIN-5"/>
    <property type="match status" value="1"/>
</dbReference>
<gene>
    <name evidence="12" type="ORF">C1SCF055_LOCUS31399</name>
</gene>
<dbReference type="GO" id="GO:0006508">
    <property type="term" value="P:proteolysis"/>
    <property type="evidence" value="ECO:0007669"/>
    <property type="project" value="UniProtKB-KW"/>
</dbReference>
<evidence type="ECO:0000256" key="5">
    <source>
        <dbReference type="ARBA" id="ARBA00022807"/>
    </source>
</evidence>
<evidence type="ECO:0000256" key="4">
    <source>
        <dbReference type="ARBA" id="ARBA00022801"/>
    </source>
</evidence>
<dbReference type="Pfam" id="PF13499">
    <property type="entry name" value="EF-hand_7"/>
    <property type="match status" value="1"/>
</dbReference>
<evidence type="ECO:0000313" key="14">
    <source>
        <dbReference type="Proteomes" id="UP001152797"/>
    </source>
</evidence>
<keyword evidence="6" id="KW-0106">Calcium</keyword>
<evidence type="ECO:0000259" key="10">
    <source>
        <dbReference type="PROSITE" id="PS50203"/>
    </source>
</evidence>
<dbReference type="Proteomes" id="UP001152797">
    <property type="component" value="Unassembled WGS sequence"/>
</dbReference>
<dbReference type="SUPFAM" id="SSF47473">
    <property type="entry name" value="EF-hand"/>
    <property type="match status" value="1"/>
</dbReference>
<organism evidence="12">
    <name type="scientific">Cladocopium goreaui</name>
    <dbReference type="NCBI Taxonomy" id="2562237"/>
    <lineage>
        <taxon>Eukaryota</taxon>
        <taxon>Sar</taxon>
        <taxon>Alveolata</taxon>
        <taxon>Dinophyceae</taxon>
        <taxon>Suessiales</taxon>
        <taxon>Symbiodiniaceae</taxon>
        <taxon>Cladocopium</taxon>
    </lineage>
</organism>
<dbReference type="InterPro" id="IPR001452">
    <property type="entry name" value="SH3_domain"/>
</dbReference>
<dbReference type="Gene3D" id="1.10.238.10">
    <property type="entry name" value="EF-hand"/>
    <property type="match status" value="1"/>
</dbReference>
<evidence type="ECO:0000256" key="1">
    <source>
        <dbReference type="ARBA" id="ARBA00007623"/>
    </source>
</evidence>
<dbReference type="GO" id="GO:0005509">
    <property type="term" value="F:calcium ion binding"/>
    <property type="evidence" value="ECO:0007669"/>
    <property type="project" value="InterPro"/>
</dbReference>
<dbReference type="Gene3D" id="3.90.70.10">
    <property type="entry name" value="Cysteine proteinases"/>
    <property type="match status" value="1"/>
</dbReference>
<keyword evidence="2" id="KW-0728">SH3 domain</keyword>
<feature type="domain" description="EF-hand" evidence="11">
    <location>
        <begin position="398"/>
        <end position="433"/>
    </location>
</feature>
<name>A0A9P1G998_9DINO</name>
<feature type="domain" description="Calpain catalytic" evidence="10">
    <location>
        <begin position="715"/>
        <end position="989"/>
    </location>
</feature>
<dbReference type="InterPro" id="IPR018247">
    <property type="entry name" value="EF_Hand_1_Ca_BS"/>
</dbReference>
<accession>A0A9P1G998</accession>
<dbReference type="PANTHER" id="PTHR10183">
    <property type="entry name" value="CALPAIN"/>
    <property type="match status" value="1"/>
</dbReference>
<reference evidence="13 14" key="2">
    <citation type="submission" date="2024-05" db="EMBL/GenBank/DDBJ databases">
        <authorList>
            <person name="Chen Y."/>
            <person name="Shah S."/>
            <person name="Dougan E. K."/>
            <person name="Thang M."/>
            <person name="Chan C."/>
        </authorList>
    </citation>
    <scope>NUCLEOTIDE SEQUENCE [LARGE SCALE GENOMIC DNA]</scope>
</reference>
<keyword evidence="5 8" id="KW-0788">Thiol protease</keyword>
<dbReference type="EMBL" id="CAMXCT030003669">
    <property type="protein sequence ID" value="CAL4793007.1"/>
    <property type="molecule type" value="Genomic_DNA"/>
</dbReference>
<feature type="active site" evidence="7 8">
    <location>
        <position position="972"/>
    </location>
</feature>
<dbReference type="InterPro" id="IPR038765">
    <property type="entry name" value="Papain-like_cys_pep_sf"/>
</dbReference>
<dbReference type="Pfam" id="PF00018">
    <property type="entry name" value="SH3_1"/>
    <property type="match status" value="1"/>
</dbReference>
<dbReference type="PRINTS" id="PR00704">
    <property type="entry name" value="CALPAIN"/>
</dbReference>
<evidence type="ECO:0000313" key="12">
    <source>
        <dbReference type="EMBL" id="CAI4005695.1"/>
    </source>
</evidence>
<evidence type="ECO:0000259" key="11">
    <source>
        <dbReference type="PROSITE" id="PS50222"/>
    </source>
</evidence>
<evidence type="ECO:0000313" key="13">
    <source>
        <dbReference type="EMBL" id="CAL4793007.1"/>
    </source>
</evidence>
<feature type="active site" evidence="7 8">
    <location>
        <position position="781"/>
    </location>
</feature>
<dbReference type="InterPro" id="IPR036028">
    <property type="entry name" value="SH3-like_dom_sf"/>
</dbReference>
<evidence type="ECO:0000256" key="9">
    <source>
        <dbReference type="SAM" id="MobiDB-lite"/>
    </source>
</evidence>
<evidence type="ECO:0000256" key="8">
    <source>
        <dbReference type="PROSITE-ProRule" id="PRU00239"/>
    </source>
</evidence>
<protein>
    <submittedName>
        <fullName evidence="13">Calpain-3 (Calcium-activated neutral proteinas e 3) (CANP 3) (Calpain L3) (Calpain p94) (Muscle-specific calcium-activated neutral protease 3)</fullName>
    </submittedName>
</protein>
<dbReference type="InterPro" id="IPR002048">
    <property type="entry name" value="EF_hand_dom"/>
</dbReference>
<dbReference type="InterPro" id="IPR022684">
    <property type="entry name" value="Calpain_cysteine_protease"/>
</dbReference>